<evidence type="ECO:0000256" key="1">
    <source>
        <dbReference type="ARBA" id="ARBA00007358"/>
    </source>
</evidence>
<dbReference type="InterPro" id="IPR056798">
    <property type="entry name" value="ADH_Fe_C"/>
</dbReference>
<accession>A0A9X2RPJ2</accession>
<dbReference type="RefSeq" id="WP_168094639.1">
    <property type="nucleotide sequence ID" value="NZ_JAATER010000279.1"/>
</dbReference>
<evidence type="ECO:0000313" key="7">
    <source>
        <dbReference type="Proteomes" id="UP001142374"/>
    </source>
</evidence>
<dbReference type="Gene3D" id="3.40.50.1970">
    <property type="match status" value="1"/>
</dbReference>
<evidence type="ECO:0000256" key="3">
    <source>
        <dbReference type="ARBA" id="ARBA00023027"/>
    </source>
</evidence>
<evidence type="ECO:0000256" key="2">
    <source>
        <dbReference type="ARBA" id="ARBA00023002"/>
    </source>
</evidence>
<dbReference type="Pfam" id="PF25137">
    <property type="entry name" value="ADH_Fe_C"/>
    <property type="match status" value="1"/>
</dbReference>
<feature type="domain" description="Fe-containing alcohol dehydrogenase-like C-terminal" evidence="5">
    <location>
        <begin position="188"/>
        <end position="371"/>
    </location>
</feature>
<dbReference type="PANTHER" id="PTHR11496:SF102">
    <property type="entry name" value="ALCOHOL DEHYDROGENASE 4"/>
    <property type="match status" value="1"/>
</dbReference>
<dbReference type="GO" id="GO:0004022">
    <property type="term" value="F:alcohol dehydrogenase (NAD+) activity"/>
    <property type="evidence" value="ECO:0007669"/>
    <property type="project" value="UniProtKB-EC"/>
</dbReference>
<keyword evidence="2 6" id="KW-0560">Oxidoreductase</keyword>
<dbReference type="Pfam" id="PF00465">
    <property type="entry name" value="Fe-ADH"/>
    <property type="match status" value="1"/>
</dbReference>
<dbReference type="FunFam" id="3.40.50.1970:FF:000003">
    <property type="entry name" value="Alcohol dehydrogenase, iron-containing"/>
    <property type="match status" value="1"/>
</dbReference>
<evidence type="ECO:0000259" key="5">
    <source>
        <dbReference type="Pfam" id="PF25137"/>
    </source>
</evidence>
<comment type="caution">
    <text evidence="6">The sequence shown here is derived from an EMBL/GenBank/DDBJ whole genome shotgun (WGS) entry which is preliminary data.</text>
</comment>
<comment type="similarity">
    <text evidence="1">Belongs to the iron-containing alcohol dehydrogenase family.</text>
</comment>
<dbReference type="GO" id="GO:0046872">
    <property type="term" value="F:metal ion binding"/>
    <property type="evidence" value="ECO:0007669"/>
    <property type="project" value="InterPro"/>
</dbReference>
<dbReference type="EC" id="1.1.1.1" evidence="6"/>
<sequence length="373" mass="38215">MIIDLSTPTTVRFGRGRLAELGAVTAERGRDALLVCGRTSARRHGHLDAALSSLADAGVRVTVFDDVSPDPRAHEIDAAVAQARAAGCDVVIGLGGGSALDAAKAVAVSLRHGPCGPLVGRTLERTADPVPVIAVPTTAGSGAEVTKGAIVTDTDRSLKAGIRGDDLFPAVALIDPALLRSVPARVAAESGFDALAHAVEGYVARRANAITRHHAEWALGLLGHRLPQAVAGDLSDEVLDDMALAALLGGLNVANASTCLPHRVQQAMGAVPRVRISHGRGLAAVYPAWLELTYAHAPGSFDRIGELLGGPDVGLALGRIMEDTGVREGLGAHGFAPGDLETVAGSVVGNTANDPNPSLDDTTVKAILEHSMT</sequence>
<dbReference type="PANTHER" id="PTHR11496">
    <property type="entry name" value="ALCOHOL DEHYDROGENASE"/>
    <property type="match status" value="1"/>
</dbReference>
<name>A0A9X2RPJ2_9ACTN</name>
<gene>
    <name evidence="6" type="ORF">NQU55_29730</name>
</gene>
<dbReference type="EMBL" id="JANIID010000035">
    <property type="protein sequence ID" value="MCQ8773908.1"/>
    <property type="molecule type" value="Genomic_DNA"/>
</dbReference>
<evidence type="ECO:0000259" key="4">
    <source>
        <dbReference type="Pfam" id="PF00465"/>
    </source>
</evidence>
<dbReference type="AlphaFoldDB" id="A0A9X2RPJ2"/>
<evidence type="ECO:0000313" key="6">
    <source>
        <dbReference type="EMBL" id="MCQ8773908.1"/>
    </source>
</evidence>
<dbReference type="PROSITE" id="PS00913">
    <property type="entry name" value="ADH_IRON_1"/>
    <property type="match status" value="1"/>
</dbReference>
<feature type="domain" description="Alcohol dehydrogenase iron-type/glycerol dehydrogenase GldA" evidence="4">
    <location>
        <begin position="8"/>
        <end position="176"/>
    </location>
</feature>
<dbReference type="Proteomes" id="UP001142374">
    <property type="component" value="Unassembled WGS sequence"/>
</dbReference>
<organism evidence="6 7">
    <name type="scientific">Streptomyces telluris</name>
    <dbReference type="NCBI Taxonomy" id="2720021"/>
    <lineage>
        <taxon>Bacteria</taxon>
        <taxon>Bacillati</taxon>
        <taxon>Actinomycetota</taxon>
        <taxon>Actinomycetes</taxon>
        <taxon>Kitasatosporales</taxon>
        <taxon>Streptomycetaceae</taxon>
        <taxon>Streptomyces</taxon>
    </lineage>
</organism>
<proteinExistence type="inferred from homology"/>
<keyword evidence="7" id="KW-1185">Reference proteome</keyword>
<dbReference type="SUPFAM" id="SSF56796">
    <property type="entry name" value="Dehydroquinate synthase-like"/>
    <property type="match status" value="1"/>
</dbReference>
<protein>
    <submittedName>
        <fullName evidence="6">Iron-containing alcohol dehydrogenase</fullName>
        <ecNumber evidence="6">1.1.1.1</ecNumber>
    </submittedName>
</protein>
<dbReference type="InterPro" id="IPR001670">
    <property type="entry name" value="ADH_Fe/GldA"/>
</dbReference>
<keyword evidence="3" id="KW-0520">NAD</keyword>
<dbReference type="InterPro" id="IPR039697">
    <property type="entry name" value="Alcohol_dehydrogenase_Fe"/>
</dbReference>
<dbReference type="Gene3D" id="1.20.1090.10">
    <property type="entry name" value="Dehydroquinate synthase-like - alpha domain"/>
    <property type="match status" value="1"/>
</dbReference>
<reference evidence="6" key="1">
    <citation type="submission" date="2022-06" db="EMBL/GenBank/DDBJ databases">
        <title>WGS of actinobacteria.</title>
        <authorList>
            <person name="Thawai C."/>
        </authorList>
    </citation>
    <scope>NUCLEOTIDE SEQUENCE</scope>
    <source>
        <strain evidence="6">AA8</strain>
    </source>
</reference>
<dbReference type="InterPro" id="IPR018211">
    <property type="entry name" value="ADH_Fe_CS"/>
</dbReference>